<dbReference type="EMBL" id="CP069798">
    <property type="protein sequence ID" value="QRQ81999.1"/>
    <property type="molecule type" value="Genomic_DNA"/>
</dbReference>
<evidence type="ECO:0000313" key="1">
    <source>
        <dbReference type="EMBL" id="QRQ81999.1"/>
    </source>
</evidence>
<dbReference type="InterPro" id="IPR046026">
    <property type="entry name" value="DUF5984"/>
</dbReference>
<dbReference type="RefSeq" id="WP_230339296.1">
    <property type="nucleotide sequence ID" value="NZ_CP069798.1"/>
</dbReference>
<dbReference type="Pfam" id="PF19446">
    <property type="entry name" value="DUF5984"/>
    <property type="match status" value="1"/>
</dbReference>
<name>A0A892ZMA5_9NEIS</name>
<proteinExistence type="predicted"/>
<accession>A0A892ZMA5</accession>
<dbReference type="KEGG" id="ptes:JQU52_00690"/>
<keyword evidence="2" id="KW-1185">Reference proteome</keyword>
<protein>
    <submittedName>
        <fullName evidence="1">Uncharacterized protein</fullName>
    </submittedName>
</protein>
<dbReference type="Proteomes" id="UP000653156">
    <property type="component" value="Chromosome"/>
</dbReference>
<sequence>MMALFEFELKPVAEISPWGEAPDLSLSWFALTDGQFRINAGSSILFRYTDAILSYWEIAEKDADYQLAAFARDILGCVAPAITPLPKFLHHIADDWIGLRRLQAQSAEHNAYYEAFRWLGERSPWASYLTASPQISFIRQKDNILVGWDNTACLIEGIPVWEAQFGSFTLPVEAFLKECRSFRDRLLDEMYRRINMIEKGETKAQIPLNTHDLYQQHDTWRDEFQGYFEIRNEPDVPWDEAESALDLILKAFPNTTAG</sequence>
<reference evidence="1" key="1">
    <citation type="submission" date="2021-02" db="EMBL/GenBank/DDBJ databases">
        <title>Neisseriaceae sp. 26B isolated from the cloaca of a Common Toad-headed Turtle (Mesoclemmys nasuta).</title>
        <authorList>
            <person name="Spergser J."/>
            <person name="Busse H.-J."/>
        </authorList>
    </citation>
    <scope>NUCLEOTIDE SEQUENCE</scope>
    <source>
        <strain evidence="1">26B</strain>
    </source>
</reference>
<organism evidence="1 2">
    <name type="scientific">Paralysiella testudinis</name>
    <dbReference type="NCBI Taxonomy" id="2809020"/>
    <lineage>
        <taxon>Bacteria</taxon>
        <taxon>Pseudomonadati</taxon>
        <taxon>Pseudomonadota</taxon>
        <taxon>Betaproteobacteria</taxon>
        <taxon>Neisseriales</taxon>
        <taxon>Neisseriaceae</taxon>
        <taxon>Paralysiella</taxon>
    </lineage>
</organism>
<dbReference type="AlphaFoldDB" id="A0A892ZMA5"/>
<evidence type="ECO:0000313" key="2">
    <source>
        <dbReference type="Proteomes" id="UP000653156"/>
    </source>
</evidence>
<gene>
    <name evidence="1" type="ORF">JQU52_00690</name>
</gene>